<comment type="caution">
    <text evidence="2">The sequence shown here is derived from an EMBL/GenBank/DDBJ whole genome shotgun (WGS) entry which is preliminary data.</text>
</comment>
<gene>
    <name evidence="2" type="ORF">GCM10010178_83760</name>
</gene>
<keyword evidence="3" id="KW-1185">Reference proteome</keyword>
<feature type="compositionally biased region" description="Pro residues" evidence="1">
    <location>
        <begin position="141"/>
        <end position="158"/>
    </location>
</feature>
<protein>
    <submittedName>
        <fullName evidence="2">Uncharacterized protein</fullName>
    </submittedName>
</protein>
<organism evidence="2 3">
    <name type="scientific">Lentzea flava</name>
    <dbReference type="NCBI Taxonomy" id="103732"/>
    <lineage>
        <taxon>Bacteria</taxon>
        <taxon>Bacillati</taxon>
        <taxon>Actinomycetota</taxon>
        <taxon>Actinomycetes</taxon>
        <taxon>Pseudonocardiales</taxon>
        <taxon>Pseudonocardiaceae</taxon>
        <taxon>Lentzea</taxon>
    </lineage>
</organism>
<dbReference type="EMBL" id="BMRE01000072">
    <property type="protein sequence ID" value="GGU80190.1"/>
    <property type="molecule type" value="Genomic_DNA"/>
</dbReference>
<dbReference type="Gene3D" id="3.30.1310.10">
    <property type="entry name" value="Nucleoid-associated protein YbaB-like domain"/>
    <property type="match status" value="1"/>
</dbReference>
<dbReference type="InterPro" id="IPR004401">
    <property type="entry name" value="YbaB/EbfC"/>
</dbReference>
<dbReference type="InterPro" id="IPR036894">
    <property type="entry name" value="YbaB-like_sf"/>
</dbReference>
<evidence type="ECO:0000313" key="2">
    <source>
        <dbReference type="EMBL" id="GGU80190.1"/>
    </source>
</evidence>
<proteinExistence type="predicted"/>
<reference evidence="3" key="1">
    <citation type="journal article" date="2019" name="Int. J. Syst. Evol. Microbiol.">
        <title>The Global Catalogue of Microorganisms (GCM) 10K type strain sequencing project: providing services to taxonomists for standard genome sequencing and annotation.</title>
        <authorList>
            <consortium name="The Broad Institute Genomics Platform"/>
            <consortium name="The Broad Institute Genome Sequencing Center for Infectious Disease"/>
            <person name="Wu L."/>
            <person name="Ma J."/>
        </authorList>
    </citation>
    <scope>NUCLEOTIDE SEQUENCE [LARGE SCALE GENOMIC DNA]</scope>
    <source>
        <strain evidence="3">JCM 3296</strain>
    </source>
</reference>
<sequence length="172" mass="18324">MTMPGDRLSAAMRSFQEQADKAKQLQEAIKTMRGVGKAPDAGVTVTVAPSGAVLDLRLEPKSMDRSYTALQQAIIGAIREATANAAAQMEEVAAPLLGDRMQQFRQAMGAHAGEDLQIRPDAPQPPPPAEEYGGSVLQRQPPQPPPPPVQPPRRPAPPVDDDDDFGSGSVLR</sequence>
<accession>A0ABQ2VCR3</accession>
<dbReference type="SUPFAM" id="SSF82607">
    <property type="entry name" value="YbaB-like"/>
    <property type="match status" value="1"/>
</dbReference>
<name>A0ABQ2VCR3_9PSEU</name>
<evidence type="ECO:0000313" key="3">
    <source>
        <dbReference type="Proteomes" id="UP000649573"/>
    </source>
</evidence>
<evidence type="ECO:0000256" key="1">
    <source>
        <dbReference type="SAM" id="MobiDB-lite"/>
    </source>
</evidence>
<dbReference type="Proteomes" id="UP000649573">
    <property type="component" value="Unassembled WGS sequence"/>
</dbReference>
<dbReference type="Pfam" id="PF02575">
    <property type="entry name" value="YbaB_DNA_bd"/>
    <property type="match status" value="1"/>
</dbReference>
<feature type="region of interest" description="Disordered" evidence="1">
    <location>
        <begin position="104"/>
        <end position="172"/>
    </location>
</feature>